<reference evidence="3" key="2">
    <citation type="submission" date="2023-06" db="EMBL/GenBank/DDBJ databases">
        <authorList>
            <person name="Ma L."/>
            <person name="Liu K.-W."/>
            <person name="Li Z."/>
            <person name="Hsiao Y.-Y."/>
            <person name="Qi Y."/>
            <person name="Fu T."/>
            <person name="Tang G."/>
            <person name="Zhang D."/>
            <person name="Sun W.-H."/>
            <person name="Liu D.-K."/>
            <person name="Li Y."/>
            <person name="Chen G.-Z."/>
            <person name="Liu X.-D."/>
            <person name="Liao X.-Y."/>
            <person name="Jiang Y.-T."/>
            <person name="Yu X."/>
            <person name="Hao Y."/>
            <person name="Huang J."/>
            <person name="Zhao X.-W."/>
            <person name="Ke S."/>
            <person name="Chen Y.-Y."/>
            <person name="Wu W.-L."/>
            <person name="Hsu J.-L."/>
            <person name="Lin Y.-F."/>
            <person name="Huang M.-D."/>
            <person name="Li C.-Y."/>
            <person name="Huang L."/>
            <person name="Wang Z.-W."/>
            <person name="Zhao X."/>
            <person name="Zhong W.-Y."/>
            <person name="Peng D.-H."/>
            <person name="Ahmad S."/>
            <person name="Lan S."/>
            <person name="Zhang J.-S."/>
            <person name="Tsai W.-C."/>
            <person name="Van De Peer Y."/>
            <person name="Liu Z.-J."/>
        </authorList>
    </citation>
    <scope>NUCLEOTIDE SEQUENCE</scope>
    <source>
        <strain evidence="3">CP</strain>
        <tissue evidence="3">Leaves</tissue>
    </source>
</reference>
<dbReference type="Gene3D" id="1.25.40.990">
    <property type="match status" value="1"/>
</dbReference>
<dbReference type="GO" id="GO:0006406">
    <property type="term" value="P:mRNA export from nucleus"/>
    <property type="evidence" value="ECO:0007669"/>
    <property type="project" value="TreeGrafter"/>
</dbReference>
<feature type="region of interest" description="Disordered" evidence="1">
    <location>
        <begin position="215"/>
        <end position="236"/>
    </location>
</feature>
<accession>A0AAV9CRD3</accession>
<dbReference type="GO" id="GO:0070390">
    <property type="term" value="C:transcription export complex 2"/>
    <property type="evidence" value="ECO:0007669"/>
    <property type="project" value="TreeGrafter"/>
</dbReference>
<feature type="domain" description="PCI" evidence="2">
    <location>
        <begin position="295"/>
        <end position="471"/>
    </location>
</feature>
<gene>
    <name evidence="3" type="ORF">QJS10_CPB17g01953</name>
</gene>
<sequence length="1101" mass="122983">MDDLRPRLRRPMPSKSYAECVVLGLGAYTAVTRDEVVEGPFYGVVEAVEGTEKLTEEYERSVVDMLEMGRGGEGHDDALAELERSWVGEDGMRNYCRPVMSDSKFRGQLKSLANDATTLQAHPVHSPVLIDGAHSTNNSDLIKPSNFHASKRARSPAIPSADGSISEICHSSSSDTERDMQSKAKRLARFSVELSQPVEDIQDLKRHSNKYEQAARDKHKVVSEHDAEAPDYHDGGVSSEYEDLDSASVVVGLCPDMCPVRMDLRMQHIFNQDAITMLEQMKVEGFSEGFDAHLNIEQMNKSSVELFQMYDDHRKKGVNIPTEREFRGYNALLKLKVEPAELSLDLAKMTSEIRSMPEILFAHDVARACRMGNYIVFFRLARKATYLQACLMHAHFAKIRTHALAALHNSLQISKGIPVRHVVKWLALEGENVEGLLEYHGFKIQKFEDAYMVKEGPFLNHDVYYEMKYSQLVHLKKSRRIIDDVHSHQLMSLSSDTSRRMSDKLMGRPDVKDALVTATEGSIGVVDIEMPDHGNESSARNVCEPQLLLNKETVTIQSNENEVQMEELASITSEGSFSPHSETGKVMKLAVDVSMDSIIDRNQAASTWLFSKLMGSGKEKKDELLVASTGLSIWKKWLNTACCLSVTRQTAFLDHEPEPGNLVGGANAVLYLVSESIPWDLQRNQLHKLIELLLPDSSLPLLILACDTLGDAVGDSLKIIHGLNLHCVDRAKISSFRVLFLNCDVPLQHLNGFLKDECLREGLQWSANQSPIQPALHKVTTRNLVFHHLDSCMESLGDTDDAVDPNHCISAFNEALDRSAEDIIAAANANYAGWPCPEIELLESSSSERRAMKMFCPCVGWSSASRIEPIISAIKGCKLPPISVDLSYLHRGSSMRVEIESQKLALETCLIEYLTLGSKLMGEAFATYEARLTLQISAGLELRSSHYYIIPRWISIFRRIFNWRTMNLTGGPLSEAYVLEHQHEPCSKPSVKGLDSVLSRLTLDEMVETVKHQMEAVSQGDFLDAAINSQQIEDAENVECSGLVETIDATPLEQIQLAIPEMKETEAEDKLLSLLKQCNVVQNMIDERLREGLPSSITSLK</sequence>
<comment type="caution">
    <text evidence="3">The sequence shown here is derived from an EMBL/GenBank/DDBJ whole genome shotgun (WGS) entry which is preliminary data.</text>
</comment>
<dbReference type="InterPro" id="IPR005062">
    <property type="entry name" value="SAC3/GANP/THP3_conserved"/>
</dbReference>
<dbReference type="InterPro" id="IPR000717">
    <property type="entry name" value="PCI_dom"/>
</dbReference>
<dbReference type="Pfam" id="PF03399">
    <property type="entry name" value="SAC3_GANP"/>
    <property type="match status" value="1"/>
</dbReference>
<feature type="region of interest" description="Disordered" evidence="1">
    <location>
        <begin position="148"/>
        <end position="181"/>
    </location>
</feature>
<protein>
    <recommendedName>
        <fullName evidence="2">PCI domain-containing protein</fullName>
    </recommendedName>
</protein>
<feature type="compositionally biased region" description="Basic and acidic residues" evidence="1">
    <location>
        <begin position="215"/>
        <end position="234"/>
    </location>
</feature>
<dbReference type="InterPro" id="IPR045107">
    <property type="entry name" value="SAC3/GANP/THP3"/>
</dbReference>
<evidence type="ECO:0000313" key="4">
    <source>
        <dbReference type="Proteomes" id="UP001180020"/>
    </source>
</evidence>
<dbReference type="Proteomes" id="UP001180020">
    <property type="component" value="Unassembled WGS sequence"/>
</dbReference>
<dbReference type="AlphaFoldDB" id="A0AAV9CRD3"/>
<organism evidence="3 4">
    <name type="scientific">Acorus calamus</name>
    <name type="common">Sweet flag</name>
    <dbReference type="NCBI Taxonomy" id="4465"/>
    <lineage>
        <taxon>Eukaryota</taxon>
        <taxon>Viridiplantae</taxon>
        <taxon>Streptophyta</taxon>
        <taxon>Embryophyta</taxon>
        <taxon>Tracheophyta</taxon>
        <taxon>Spermatophyta</taxon>
        <taxon>Magnoliopsida</taxon>
        <taxon>Liliopsida</taxon>
        <taxon>Acoraceae</taxon>
        <taxon>Acorus</taxon>
    </lineage>
</organism>
<dbReference type="PROSITE" id="PS50250">
    <property type="entry name" value="PCI"/>
    <property type="match status" value="1"/>
</dbReference>
<evidence type="ECO:0000313" key="3">
    <source>
        <dbReference type="EMBL" id="KAK1291696.1"/>
    </source>
</evidence>
<keyword evidence="4" id="KW-1185">Reference proteome</keyword>
<reference evidence="3" key="1">
    <citation type="journal article" date="2023" name="Nat. Commun.">
        <title>Diploid and tetraploid genomes of Acorus and the evolution of monocots.</title>
        <authorList>
            <person name="Ma L."/>
            <person name="Liu K.W."/>
            <person name="Li Z."/>
            <person name="Hsiao Y.Y."/>
            <person name="Qi Y."/>
            <person name="Fu T."/>
            <person name="Tang G.D."/>
            <person name="Zhang D."/>
            <person name="Sun W.H."/>
            <person name="Liu D.K."/>
            <person name="Li Y."/>
            <person name="Chen G.Z."/>
            <person name="Liu X.D."/>
            <person name="Liao X.Y."/>
            <person name="Jiang Y.T."/>
            <person name="Yu X."/>
            <person name="Hao Y."/>
            <person name="Huang J."/>
            <person name="Zhao X.W."/>
            <person name="Ke S."/>
            <person name="Chen Y.Y."/>
            <person name="Wu W.L."/>
            <person name="Hsu J.L."/>
            <person name="Lin Y.F."/>
            <person name="Huang M.D."/>
            <person name="Li C.Y."/>
            <person name="Huang L."/>
            <person name="Wang Z.W."/>
            <person name="Zhao X."/>
            <person name="Zhong W.Y."/>
            <person name="Peng D.H."/>
            <person name="Ahmad S."/>
            <person name="Lan S."/>
            <person name="Zhang J.S."/>
            <person name="Tsai W.C."/>
            <person name="Van de Peer Y."/>
            <person name="Liu Z.J."/>
        </authorList>
    </citation>
    <scope>NUCLEOTIDE SEQUENCE</scope>
    <source>
        <strain evidence="3">CP</strain>
    </source>
</reference>
<name>A0AAV9CRD3_ACOCL</name>
<dbReference type="PANTHER" id="PTHR12436">
    <property type="entry name" value="80 KDA MCM3-ASSOCIATED PROTEIN"/>
    <property type="match status" value="1"/>
</dbReference>
<evidence type="ECO:0000256" key="1">
    <source>
        <dbReference type="SAM" id="MobiDB-lite"/>
    </source>
</evidence>
<dbReference type="EMBL" id="JAUJYO010000017">
    <property type="protein sequence ID" value="KAK1291696.1"/>
    <property type="molecule type" value="Genomic_DNA"/>
</dbReference>
<dbReference type="PANTHER" id="PTHR12436:SF17">
    <property type="entry name" value="SAC3 FAMILY PROTEIN B"/>
    <property type="match status" value="1"/>
</dbReference>
<dbReference type="GO" id="GO:0005737">
    <property type="term" value="C:cytoplasm"/>
    <property type="evidence" value="ECO:0007669"/>
    <property type="project" value="TreeGrafter"/>
</dbReference>
<evidence type="ECO:0000259" key="2">
    <source>
        <dbReference type="PROSITE" id="PS50250"/>
    </source>
</evidence>
<feature type="compositionally biased region" description="Low complexity" evidence="1">
    <location>
        <begin position="164"/>
        <end position="174"/>
    </location>
</feature>
<proteinExistence type="predicted"/>